<dbReference type="HAMAP" id="MF_00185">
    <property type="entry name" value="IPP_trans"/>
    <property type="match status" value="1"/>
</dbReference>
<keyword evidence="5 10" id="KW-0819">tRNA processing</keyword>
<keyword evidence="4 10" id="KW-0808">Transferase</keyword>
<dbReference type="Proteomes" id="UP000061704">
    <property type="component" value="Chromosome"/>
</dbReference>
<comment type="similarity">
    <text evidence="3 10 13">Belongs to the IPP transferase family.</text>
</comment>
<evidence type="ECO:0000256" key="10">
    <source>
        <dbReference type="HAMAP-Rule" id="MF_00185"/>
    </source>
</evidence>
<dbReference type="RefSeq" id="WP_052456805.1">
    <property type="nucleotide sequence ID" value="NZ_AP010872.1"/>
</dbReference>
<dbReference type="Pfam" id="PF01715">
    <property type="entry name" value="IPPT"/>
    <property type="match status" value="1"/>
</dbReference>
<keyword evidence="15" id="KW-1185">Reference proteome</keyword>
<feature type="binding site" evidence="10">
    <location>
        <begin position="19"/>
        <end position="26"/>
    </location>
    <ligand>
        <name>ATP</name>
        <dbReference type="ChEBI" id="CHEBI:30616"/>
    </ligand>
</feature>
<dbReference type="STRING" id="476281.ICMP_177"/>
<dbReference type="KEGG" id="icp:ICMP_177"/>
<dbReference type="Gene3D" id="1.10.20.140">
    <property type="match status" value="1"/>
</dbReference>
<keyword evidence="6 10" id="KW-0547">Nucleotide-binding</keyword>
<evidence type="ECO:0000256" key="4">
    <source>
        <dbReference type="ARBA" id="ARBA00022679"/>
    </source>
</evidence>
<evidence type="ECO:0000256" key="12">
    <source>
        <dbReference type="RuleBase" id="RU003784"/>
    </source>
</evidence>
<evidence type="ECO:0000256" key="8">
    <source>
        <dbReference type="ARBA" id="ARBA00022842"/>
    </source>
</evidence>
<evidence type="ECO:0000256" key="1">
    <source>
        <dbReference type="ARBA" id="ARBA00001946"/>
    </source>
</evidence>
<dbReference type="SUPFAM" id="SSF52540">
    <property type="entry name" value="P-loop containing nucleoside triphosphate hydrolases"/>
    <property type="match status" value="1"/>
</dbReference>
<comment type="catalytic activity">
    <reaction evidence="9 10 11">
        <text>adenosine(37) in tRNA + dimethylallyl diphosphate = N(6)-dimethylallyladenosine(37) in tRNA + diphosphate</text>
        <dbReference type="Rhea" id="RHEA:26482"/>
        <dbReference type="Rhea" id="RHEA-COMP:10162"/>
        <dbReference type="Rhea" id="RHEA-COMP:10375"/>
        <dbReference type="ChEBI" id="CHEBI:33019"/>
        <dbReference type="ChEBI" id="CHEBI:57623"/>
        <dbReference type="ChEBI" id="CHEBI:74411"/>
        <dbReference type="ChEBI" id="CHEBI:74415"/>
        <dbReference type="EC" id="2.5.1.75"/>
    </reaction>
</comment>
<feature type="region of interest" description="Interaction with substrate tRNA" evidence="10">
    <location>
        <begin position="44"/>
        <end position="47"/>
    </location>
</feature>
<organism evidence="14 15">
    <name type="scientific">Candidatus Ishikawaella capsulata Mpkobe</name>
    <dbReference type="NCBI Taxonomy" id="476281"/>
    <lineage>
        <taxon>Bacteria</taxon>
        <taxon>Pseudomonadati</taxon>
        <taxon>Pseudomonadota</taxon>
        <taxon>Gammaproteobacteria</taxon>
        <taxon>Enterobacterales</taxon>
        <taxon>Enterobacteriaceae</taxon>
        <taxon>Candidatus Ishikawella</taxon>
    </lineage>
</organism>
<evidence type="ECO:0000256" key="3">
    <source>
        <dbReference type="ARBA" id="ARBA00005842"/>
    </source>
</evidence>
<accession>C5WCI2</accession>
<feature type="region of interest" description="Interaction with substrate tRNA" evidence="10">
    <location>
        <begin position="168"/>
        <end position="172"/>
    </location>
</feature>
<keyword evidence="7 10" id="KW-0067">ATP-binding</keyword>
<evidence type="ECO:0000256" key="6">
    <source>
        <dbReference type="ARBA" id="ARBA00022741"/>
    </source>
</evidence>
<dbReference type="InterPro" id="IPR027417">
    <property type="entry name" value="P-loop_NTPase"/>
</dbReference>
<feature type="binding site" evidence="10">
    <location>
        <begin position="21"/>
        <end position="26"/>
    </location>
    <ligand>
        <name>substrate</name>
    </ligand>
</feature>
<dbReference type="GO" id="GO:0006400">
    <property type="term" value="P:tRNA modification"/>
    <property type="evidence" value="ECO:0007669"/>
    <property type="project" value="TreeGrafter"/>
</dbReference>
<dbReference type="PANTHER" id="PTHR11088">
    <property type="entry name" value="TRNA DIMETHYLALLYLTRANSFERASE"/>
    <property type="match status" value="1"/>
</dbReference>
<evidence type="ECO:0000256" key="5">
    <source>
        <dbReference type="ARBA" id="ARBA00022694"/>
    </source>
</evidence>
<dbReference type="NCBIfam" id="TIGR00174">
    <property type="entry name" value="miaA"/>
    <property type="match status" value="1"/>
</dbReference>
<name>C5WCI2_9ENTR</name>
<comment type="function">
    <text evidence="2 10 12">Catalyzes the transfer of a dimethylallyl group onto the adenine at position 37 in tRNAs that read codons beginning with uridine, leading to the formation of N6-(dimethylallyl)adenosine (i(6)A).</text>
</comment>
<evidence type="ECO:0000256" key="2">
    <source>
        <dbReference type="ARBA" id="ARBA00003213"/>
    </source>
</evidence>
<evidence type="ECO:0000256" key="13">
    <source>
        <dbReference type="RuleBase" id="RU003785"/>
    </source>
</evidence>
<comment type="subunit">
    <text evidence="10">Monomer.</text>
</comment>
<comment type="cofactor">
    <cofactor evidence="1 10">
        <name>Mg(2+)</name>
        <dbReference type="ChEBI" id="CHEBI:18420"/>
    </cofactor>
</comment>
<proteinExistence type="inferred from homology"/>
<evidence type="ECO:0000256" key="9">
    <source>
        <dbReference type="ARBA" id="ARBA00049563"/>
    </source>
</evidence>
<feature type="site" description="Interaction with substrate tRNA" evidence="10">
    <location>
        <position position="132"/>
    </location>
</feature>
<protein>
    <recommendedName>
        <fullName evidence="10">tRNA dimethylallyltransferase</fullName>
        <ecNumber evidence="10">2.5.1.75</ecNumber>
    </recommendedName>
    <alternativeName>
        <fullName evidence="10">Dimethylallyl diphosphate:tRNA dimethylallyltransferase</fullName>
        <shortName evidence="10">DMAPP:tRNA dimethylallyltransferase</shortName>
        <shortName evidence="10">DMATase</shortName>
    </alternativeName>
    <alternativeName>
        <fullName evidence="10">Isopentenyl-diphosphate:tRNA isopentenyltransferase</fullName>
        <shortName evidence="10">IPP transferase</shortName>
        <shortName evidence="10">IPPT</shortName>
        <shortName evidence="10">IPTase</shortName>
    </alternativeName>
</protein>
<dbReference type="InterPro" id="IPR039657">
    <property type="entry name" value="Dimethylallyltransferase"/>
</dbReference>
<dbReference type="InterPro" id="IPR018022">
    <property type="entry name" value="IPT"/>
</dbReference>
<dbReference type="OrthoDB" id="9776390at2"/>
<dbReference type="EMBL" id="AP010872">
    <property type="protein sequence ID" value="BAH83038.1"/>
    <property type="molecule type" value="Genomic_DNA"/>
</dbReference>
<keyword evidence="8 10" id="KW-0460">Magnesium</keyword>
<comment type="caution">
    <text evidence="10">Lacks conserved residue(s) required for the propagation of feature annotation.</text>
</comment>
<dbReference type="AlphaFoldDB" id="C5WCI2"/>
<evidence type="ECO:0000256" key="7">
    <source>
        <dbReference type="ARBA" id="ARBA00022840"/>
    </source>
</evidence>
<dbReference type="GO" id="GO:0005524">
    <property type="term" value="F:ATP binding"/>
    <property type="evidence" value="ECO:0007669"/>
    <property type="project" value="UniProtKB-UniRule"/>
</dbReference>
<evidence type="ECO:0000313" key="14">
    <source>
        <dbReference type="EMBL" id="BAH83038.1"/>
    </source>
</evidence>
<evidence type="ECO:0000313" key="15">
    <source>
        <dbReference type="Proteomes" id="UP000061704"/>
    </source>
</evidence>
<dbReference type="FunFam" id="1.10.20.140:FF:000001">
    <property type="entry name" value="tRNA dimethylallyltransferase"/>
    <property type="match status" value="1"/>
</dbReference>
<dbReference type="Gene3D" id="3.40.50.300">
    <property type="entry name" value="P-loop containing nucleotide triphosphate hydrolases"/>
    <property type="match status" value="1"/>
</dbReference>
<sequence length="318" mass="36986">MKIFKKESIPHQNIIFLMGPTASGKTKLAMMLHQKLPVDIISVDSALIYRGMNIGTAKPTLKELEICPHRLLDIRDANETYSVAEFYRDAIQEISDILQKNRIPLLVGGTMLYFKSLLQGLSSLPFANSEIRQDLKEMVKKKGLSALYNKLINIDPISANRIHPKDTQRISRALEIFLISGKTWTELTKEPNEKLPYKIHQFALVPISRLLLHQRILSRFEEMLALGFESEARLLFERKDLNEQMPSMRCIGYRQMWSYFKGEINYENMIYKSVCATRQFAKRQLTWLRTWKDVCFLDIDNINNSYTTIVQIVKKSYT</sequence>
<evidence type="ECO:0000256" key="11">
    <source>
        <dbReference type="RuleBase" id="RU003783"/>
    </source>
</evidence>
<dbReference type="PANTHER" id="PTHR11088:SF60">
    <property type="entry name" value="TRNA DIMETHYLALLYLTRANSFERASE"/>
    <property type="match status" value="1"/>
</dbReference>
<dbReference type="EC" id="2.5.1.75" evidence="10"/>
<gene>
    <name evidence="10 14" type="primary">miaA</name>
    <name evidence="14" type="ORF">ICMP_177</name>
</gene>
<reference evidence="14 15" key="1">
    <citation type="journal article" date="2011" name="Genome Biol. Evol.">
        <title>Reductive evolution of bacterial genome in insect gut environment.</title>
        <authorList>
            <person name="Nikoh N."/>
            <person name="Hosokawa T."/>
            <person name="Ohshima K."/>
            <person name="Hattori M."/>
            <person name="Fukatsu T."/>
        </authorList>
    </citation>
    <scope>NUCLEOTIDE SEQUENCE [LARGE SCALE GENOMIC DNA]</scope>
    <source>
        <strain evidence="14 15">Mpkobe</strain>
    </source>
</reference>
<dbReference type="HOGENOM" id="CLU_032616_0_0_6"/>
<feature type="site" description="Interaction with substrate tRNA" evidence="10">
    <location>
        <position position="110"/>
    </location>
</feature>
<dbReference type="GO" id="GO:0052381">
    <property type="term" value="F:tRNA dimethylallyltransferase activity"/>
    <property type="evidence" value="ECO:0007669"/>
    <property type="project" value="UniProtKB-UniRule"/>
</dbReference>